<gene>
    <name evidence="9" type="ORF">E0L32_007442</name>
</gene>
<keyword evidence="5 6" id="KW-0349">Heme</keyword>
<proteinExistence type="inferred from homology"/>
<evidence type="ECO:0000313" key="10">
    <source>
        <dbReference type="Proteomes" id="UP000319257"/>
    </source>
</evidence>
<organism evidence="9 10">
    <name type="scientific">Thyridium curvatum</name>
    <dbReference type="NCBI Taxonomy" id="1093900"/>
    <lineage>
        <taxon>Eukaryota</taxon>
        <taxon>Fungi</taxon>
        <taxon>Dikarya</taxon>
        <taxon>Ascomycota</taxon>
        <taxon>Pezizomycotina</taxon>
        <taxon>Sordariomycetes</taxon>
        <taxon>Sordariomycetidae</taxon>
        <taxon>Thyridiales</taxon>
        <taxon>Thyridiaceae</taxon>
        <taxon>Thyridium</taxon>
    </lineage>
</organism>
<dbReference type="SUPFAM" id="SSF48264">
    <property type="entry name" value="Cytochrome P450"/>
    <property type="match status" value="1"/>
</dbReference>
<dbReference type="InterPro" id="IPR036396">
    <property type="entry name" value="Cyt_P450_sf"/>
</dbReference>
<dbReference type="RefSeq" id="XP_030993655.1">
    <property type="nucleotide sequence ID" value="XM_031142186.1"/>
</dbReference>
<evidence type="ECO:0000256" key="2">
    <source>
        <dbReference type="ARBA" id="ARBA00022723"/>
    </source>
</evidence>
<dbReference type="PANTHER" id="PTHR46300">
    <property type="entry name" value="P450, PUTATIVE (EUROFUNG)-RELATED-RELATED"/>
    <property type="match status" value="1"/>
</dbReference>
<comment type="similarity">
    <text evidence="1 6">Belongs to the cytochrome P450 family.</text>
</comment>
<dbReference type="GO" id="GO:0020037">
    <property type="term" value="F:heme binding"/>
    <property type="evidence" value="ECO:0007669"/>
    <property type="project" value="InterPro"/>
</dbReference>
<feature type="signal peptide" evidence="8">
    <location>
        <begin position="1"/>
        <end position="23"/>
    </location>
</feature>
<evidence type="ECO:0000256" key="8">
    <source>
        <dbReference type="SAM" id="SignalP"/>
    </source>
</evidence>
<feature type="transmembrane region" description="Helical" evidence="7">
    <location>
        <begin position="298"/>
        <end position="323"/>
    </location>
</feature>
<comment type="caution">
    <text evidence="9">The sequence shown here is derived from an EMBL/GenBank/DDBJ whole genome shotgun (WGS) entry which is preliminary data.</text>
</comment>
<keyword evidence="2 5" id="KW-0479">Metal-binding</keyword>
<dbReference type="InterPro" id="IPR001128">
    <property type="entry name" value="Cyt_P450"/>
</dbReference>
<evidence type="ECO:0000256" key="6">
    <source>
        <dbReference type="RuleBase" id="RU000461"/>
    </source>
</evidence>
<dbReference type="OrthoDB" id="1103324at2759"/>
<dbReference type="PANTHER" id="PTHR46300:SF6">
    <property type="entry name" value="CYTOCHROME P450 2C30"/>
    <property type="match status" value="1"/>
</dbReference>
<dbReference type="Pfam" id="PF00067">
    <property type="entry name" value="p450"/>
    <property type="match status" value="1"/>
</dbReference>
<dbReference type="Gene3D" id="1.10.630.10">
    <property type="entry name" value="Cytochrome P450"/>
    <property type="match status" value="1"/>
</dbReference>
<keyword evidence="6" id="KW-0503">Monooxygenase</keyword>
<keyword evidence="4 5" id="KW-0408">Iron</keyword>
<dbReference type="InParanoid" id="A0A507AZS2"/>
<keyword evidence="10" id="KW-1185">Reference proteome</keyword>
<dbReference type="InterPro" id="IPR050364">
    <property type="entry name" value="Cytochrome_P450_fung"/>
</dbReference>
<dbReference type="GO" id="GO:0004497">
    <property type="term" value="F:monooxygenase activity"/>
    <property type="evidence" value="ECO:0007669"/>
    <property type="project" value="UniProtKB-KW"/>
</dbReference>
<keyword evidence="3 6" id="KW-0560">Oxidoreductase</keyword>
<dbReference type="InterPro" id="IPR017972">
    <property type="entry name" value="Cyt_P450_CS"/>
</dbReference>
<dbReference type="GO" id="GO:0005506">
    <property type="term" value="F:iron ion binding"/>
    <property type="evidence" value="ECO:0007669"/>
    <property type="project" value="InterPro"/>
</dbReference>
<dbReference type="STRING" id="1093900.A0A507AZS2"/>
<feature type="binding site" description="axial binding residue" evidence="5">
    <location>
        <position position="458"/>
    </location>
    <ligand>
        <name>heme</name>
        <dbReference type="ChEBI" id="CHEBI:30413"/>
    </ligand>
    <ligandPart>
        <name>Fe</name>
        <dbReference type="ChEBI" id="CHEBI:18248"/>
    </ligandPart>
</feature>
<dbReference type="EMBL" id="SKBQ01000045">
    <property type="protein sequence ID" value="TPX11944.1"/>
    <property type="molecule type" value="Genomic_DNA"/>
</dbReference>
<keyword evidence="8" id="KW-0732">Signal</keyword>
<evidence type="ECO:0000256" key="4">
    <source>
        <dbReference type="ARBA" id="ARBA00023004"/>
    </source>
</evidence>
<dbReference type="GeneID" id="41974889"/>
<dbReference type="InterPro" id="IPR002401">
    <property type="entry name" value="Cyt_P450_E_grp-I"/>
</dbReference>
<accession>A0A507AZS2</accession>
<reference evidence="9 10" key="1">
    <citation type="submission" date="2019-06" db="EMBL/GenBank/DDBJ databases">
        <title>Draft genome sequence of the filamentous fungus Phialemoniopsis curvata isolated from diesel fuel.</title>
        <authorList>
            <person name="Varaljay V.A."/>
            <person name="Lyon W.J."/>
            <person name="Crouch A.L."/>
            <person name="Drake C.E."/>
            <person name="Hollomon J.M."/>
            <person name="Nadeau L.J."/>
            <person name="Nunn H.S."/>
            <person name="Stevenson B.S."/>
            <person name="Bojanowski C.L."/>
            <person name="Crookes-Goodson W.J."/>
        </authorList>
    </citation>
    <scope>NUCLEOTIDE SEQUENCE [LARGE SCALE GENOMIC DNA]</scope>
    <source>
        <strain evidence="9 10">D216</strain>
    </source>
</reference>
<dbReference type="PRINTS" id="PR00463">
    <property type="entry name" value="EP450I"/>
</dbReference>
<sequence>MEGLALILLYLAIPSLLFSAVQQITSWRKKKFTPKAKFPGPRQFPIVGRVHDLPRFSMWLKFKEWADIYGPIYQTSMGGQTFVIISDEKVAEELLVKRGHIYSGRPQIRSLIKHKDGPAYVALMDRHAYLHSIADTWSKQRKWVHAAMAESHRQHFYGHIEKETRRYLAMLLLDPQRFLCSTREHCGRIMSRLAWDDATQGPTNGNSADTTLHCMSVSGPITNTMTPLWHLPFFVNPWKQFEIKREAGQRAWWLGNYRLAKQRMLRGELPDDTWAYRYFAQLQREGNPQLEQELDQEVFASCMIGFFNLVGVVTISGPLKFFLMAMALHPQWQKKAQEEIDRVCGDRMPTCDDMPNLPTVRACLKETVRWRSGVPLGVPHQAERDDEFRGVEIKKDTIILACEWSINRVESKYPDPENYHPERYLEPGWPTYQEPLSKYPSFREGASMHSFGWGRRTCLGKDIADDELFVSGASVLWAFDMGPKVCPSTGKEVPIDTQATNSHVILEPSPYHMTFKPRSEARTKNILEGYASVQSELRV</sequence>
<evidence type="ECO:0000256" key="7">
    <source>
        <dbReference type="SAM" id="Phobius"/>
    </source>
</evidence>
<evidence type="ECO:0008006" key="11">
    <source>
        <dbReference type="Google" id="ProtNLM"/>
    </source>
</evidence>
<dbReference type="AlphaFoldDB" id="A0A507AZS2"/>
<dbReference type="Proteomes" id="UP000319257">
    <property type="component" value="Unassembled WGS sequence"/>
</dbReference>
<keyword evidence="7" id="KW-0472">Membrane</keyword>
<keyword evidence="7" id="KW-1133">Transmembrane helix</keyword>
<protein>
    <recommendedName>
        <fullName evidence="11">Cytochrome P450</fullName>
    </recommendedName>
</protein>
<evidence type="ECO:0000256" key="1">
    <source>
        <dbReference type="ARBA" id="ARBA00010617"/>
    </source>
</evidence>
<dbReference type="GO" id="GO:0016705">
    <property type="term" value="F:oxidoreductase activity, acting on paired donors, with incorporation or reduction of molecular oxygen"/>
    <property type="evidence" value="ECO:0007669"/>
    <property type="project" value="InterPro"/>
</dbReference>
<feature type="chain" id="PRO_5021404694" description="Cytochrome P450" evidence="8">
    <location>
        <begin position="24"/>
        <end position="539"/>
    </location>
</feature>
<evidence type="ECO:0000313" key="9">
    <source>
        <dbReference type="EMBL" id="TPX11944.1"/>
    </source>
</evidence>
<dbReference type="PROSITE" id="PS00086">
    <property type="entry name" value="CYTOCHROME_P450"/>
    <property type="match status" value="1"/>
</dbReference>
<evidence type="ECO:0000256" key="5">
    <source>
        <dbReference type="PIRSR" id="PIRSR602401-1"/>
    </source>
</evidence>
<keyword evidence="7" id="KW-0812">Transmembrane</keyword>
<name>A0A507AZS2_9PEZI</name>
<evidence type="ECO:0000256" key="3">
    <source>
        <dbReference type="ARBA" id="ARBA00023002"/>
    </source>
</evidence>
<comment type="cofactor">
    <cofactor evidence="5">
        <name>heme</name>
        <dbReference type="ChEBI" id="CHEBI:30413"/>
    </cofactor>
</comment>